<dbReference type="AlphaFoldDB" id="E8N5Y0"/>
<dbReference type="STRING" id="926569.ANT_18180"/>
<dbReference type="InParanoid" id="E8N5Y0"/>
<dbReference type="HOGENOM" id="CLU_023257_0_1_0"/>
<feature type="binding site" evidence="2">
    <location>
        <position position="369"/>
    </location>
    <ligand>
        <name>Mn(2+)</name>
        <dbReference type="ChEBI" id="CHEBI:29035"/>
        <label>2</label>
    </ligand>
</feature>
<dbReference type="InterPro" id="IPR017439">
    <property type="entry name" value="Amidohydrolase"/>
</dbReference>
<dbReference type="Gene3D" id="3.30.70.360">
    <property type="match status" value="1"/>
</dbReference>
<dbReference type="GO" id="GO:0050118">
    <property type="term" value="F:N-acetyldiaminopimelate deacetylase activity"/>
    <property type="evidence" value="ECO:0007669"/>
    <property type="project" value="UniProtKB-ARBA"/>
</dbReference>
<dbReference type="eggNOG" id="COG1473">
    <property type="taxonomic scope" value="Bacteria"/>
</dbReference>
<dbReference type="NCBIfam" id="TIGR01891">
    <property type="entry name" value="amidohydrolases"/>
    <property type="match status" value="1"/>
</dbReference>
<accession>E8N5Y0</accession>
<sequence length="398" mass="43304">MELKVIMESLRQDAQNLASYLIEVRRDIHRNPELGFQEVRTASLVARTLTDLGMEVSTGIARTGVVALLDSGKPGPTILVRFDMDALPIQEQNSHEYVSQIPGVMHACGHDAHVAIGLGVAKLLAAYRENLRGRVKFMFQPAEEGLGGAKQMIREGVLEQPRPDYALAMHVWNEKPVGWVGVKPGALMAGADSFRILIEGKGGHGAIPHQTADPIYAMAQIITAIQSIVSRNVSPLETAVVSVGSVKAGDAHNIIPQTGEILGTIRTYSEPVRDLVLNRLQVLVEGIAQALGCRATIKINDVTPAVVNDEMVAKIVQNAVARMMPEMVNDTSCQTMASEDMAYVLREIPGCYFFVGSANSDKGLSFPHHHPRFDIDEEVLWRSVAVMSAAVMELAWSK</sequence>
<dbReference type="GO" id="GO:0019877">
    <property type="term" value="P:diaminopimelate biosynthetic process"/>
    <property type="evidence" value="ECO:0007669"/>
    <property type="project" value="UniProtKB-ARBA"/>
</dbReference>
<feature type="binding site" evidence="2">
    <location>
        <position position="144"/>
    </location>
    <ligand>
        <name>Mn(2+)</name>
        <dbReference type="ChEBI" id="CHEBI:29035"/>
        <label>2</label>
    </ligand>
</feature>
<dbReference type="PIRSF" id="PIRSF005962">
    <property type="entry name" value="Pept_M20D_amidohydro"/>
    <property type="match status" value="1"/>
</dbReference>
<keyword evidence="1 4" id="KW-0378">Hydrolase</keyword>
<dbReference type="InterPro" id="IPR036264">
    <property type="entry name" value="Bact_exopeptidase_dim_dom"/>
</dbReference>
<evidence type="ECO:0000313" key="4">
    <source>
        <dbReference type="EMBL" id="BAJ63844.1"/>
    </source>
</evidence>
<keyword evidence="2" id="KW-0464">Manganese</keyword>
<dbReference type="FunCoup" id="E8N5Y0">
    <property type="interactions" value="141"/>
</dbReference>
<reference evidence="4 5" key="1">
    <citation type="submission" date="2010-12" db="EMBL/GenBank/DDBJ databases">
        <title>Whole genome sequence of Anaerolinea thermophila UNI-1.</title>
        <authorList>
            <person name="Narita-Yamada S."/>
            <person name="Kishi E."/>
            <person name="Watanabe Y."/>
            <person name="Takasaki K."/>
            <person name="Ankai A."/>
            <person name="Oguchi A."/>
            <person name="Fukui S."/>
            <person name="Takahashi M."/>
            <person name="Yashiro I."/>
            <person name="Hosoyama A."/>
            <person name="Sekiguchi Y."/>
            <person name="Hanada S."/>
            <person name="Fujita N."/>
        </authorList>
    </citation>
    <scope>NUCLEOTIDE SEQUENCE [LARGE SCALE GENOMIC DNA]</scope>
    <source>
        <strain evidence="5">DSM 14523 / JCM 11388 / NBRC 100420 / UNI-1</strain>
    </source>
</reference>
<keyword evidence="5" id="KW-1185">Reference proteome</keyword>
<dbReference type="InterPro" id="IPR011650">
    <property type="entry name" value="Peptidase_M20_dimer"/>
</dbReference>
<dbReference type="PANTHER" id="PTHR11014:SF63">
    <property type="entry name" value="METALLOPEPTIDASE, PUTATIVE (AFU_ORTHOLOGUE AFUA_6G09600)-RELATED"/>
    <property type="match status" value="1"/>
</dbReference>
<feature type="binding site" evidence="2">
    <location>
        <position position="110"/>
    </location>
    <ligand>
        <name>Mn(2+)</name>
        <dbReference type="ChEBI" id="CHEBI:29035"/>
        <label>2</label>
    </ligand>
</feature>
<feature type="domain" description="Peptidase M20 dimerisation" evidence="3">
    <location>
        <begin position="190"/>
        <end position="284"/>
    </location>
</feature>
<evidence type="ECO:0000259" key="3">
    <source>
        <dbReference type="Pfam" id="PF07687"/>
    </source>
</evidence>
<dbReference type="FunFam" id="3.30.70.360:FF:000001">
    <property type="entry name" value="N-acetyldiaminopimelate deacetylase"/>
    <property type="match status" value="1"/>
</dbReference>
<dbReference type="Gene3D" id="3.40.630.10">
    <property type="entry name" value="Zn peptidases"/>
    <property type="match status" value="1"/>
</dbReference>
<keyword evidence="2" id="KW-0479">Metal-binding</keyword>
<dbReference type="SUPFAM" id="SSF55031">
    <property type="entry name" value="Bacterial exopeptidase dimerisation domain"/>
    <property type="match status" value="1"/>
</dbReference>
<evidence type="ECO:0000256" key="1">
    <source>
        <dbReference type="ARBA" id="ARBA00022801"/>
    </source>
</evidence>
<dbReference type="Pfam" id="PF07687">
    <property type="entry name" value="M20_dimer"/>
    <property type="match status" value="1"/>
</dbReference>
<dbReference type="OrthoDB" id="9776731at2"/>
<proteinExistence type="predicted"/>
<dbReference type="PANTHER" id="PTHR11014">
    <property type="entry name" value="PEPTIDASE M20 FAMILY MEMBER"/>
    <property type="match status" value="1"/>
</dbReference>
<comment type="cofactor">
    <cofactor evidence="2">
        <name>Mn(2+)</name>
        <dbReference type="ChEBI" id="CHEBI:29035"/>
    </cofactor>
    <text evidence="2">The Mn(2+) ion enhances activity.</text>
</comment>
<dbReference type="Proteomes" id="UP000008922">
    <property type="component" value="Chromosome"/>
</dbReference>
<name>E8N5Y0_ANATU</name>
<dbReference type="InterPro" id="IPR002933">
    <property type="entry name" value="Peptidase_M20"/>
</dbReference>
<dbReference type="SUPFAM" id="SSF53187">
    <property type="entry name" value="Zn-dependent exopeptidases"/>
    <property type="match status" value="1"/>
</dbReference>
<dbReference type="KEGG" id="atm:ANT_18180"/>
<feature type="binding site" evidence="2">
    <location>
        <position position="170"/>
    </location>
    <ligand>
        <name>Mn(2+)</name>
        <dbReference type="ChEBI" id="CHEBI:29035"/>
        <label>2</label>
    </ligand>
</feature>
<dbReference type="Pfam" id="PF01546">
    <property type="entry name" value="Peptidase_M20"/>
    <property type="match status" value="1"/>
</dbReference>
<evidence type="ECO:0000313" key="5">
    <source>
        <dbReference type="Proteomes" id="UP000008922"/>
    </source>
</evidence>
<dbReference type="GO" id="GO:0046872">
    <property type="term" value="F:metal ion binding"/>
    <property type="evidence" value="ECO:0007669"/>
    <property type="project" value="UniProtKB-KW"/>
</dbReference>
<dbReference type="EMBL" id="AP012029">
    <property type="protein sequence ID" value="BAJ63844.1"/>
    <property type="molecule type" value="Genomic_DNA"/>
</dbReference>
<evidence type="ECO:0000256" key="2">
    <source>
        <dbReference type="PIRSR" id="PIRSR005962-1"/>
    </source>
</evidence>
<protein>
    <submittedName>
        <fullName evidence="4">Peptidase M20 family hydrolase</fullName>
    </submittedName>
</protein>
<gene>
    <name evidence="4" type="ordered locus">ANT_18180</name>
</gene>
<feature type="binding site" evidence="2">
    <location>
        <position position="108"/>
    </location>
    <ligand>
        <name>Mn(2+)</name>
        <dbReference type="ChEBI" id="CHEBI:29035"/>
        <label>2</label>
    </ligand>
</feature>
<organism evidence="4 5">
    <name type="scientific">Anaerolinea thermophila (strain DSM 14523 / JCM 11388 / NBRC 100420 / UNI-1)</name>
    <dbReference type="NCBI Taxonomy" id="926569"/>
    <lineage>
        <taxon>Bacteria</taxon>
        <taxon>Bacillati</taxon>
        <taxon>Chloroflexota</taxon>
        <taxon>Anaerolineae</taxon>
        <taxon>Anaerolineales</taxon>
        <taxon>Anaerolineaceae</taxon>
        <taxon>Anaerolinea</taxon>
    </lineage>
</organism>